<dbReference type="PANTHER" id="PTHR34676">
    <property type="entry name" value="DUF4219 DOMAIN-CONTAINING PROTEIN-RELATED"/>
    <property type="match status" value="1"/>
</dbReference>
<reference evidence="1" key="1">
    <citation type="submission" date="2017-07" db="EMBL/GenBank/DDBJ databases">
        <title>Taro Niue Genome Assembly and Annotation.</title>
        <authorList>
            <person name="Atibalentja N."/>
            <person name="Keating K."/>
            <person name="Fields C.J."/>
        </authorList>
    </citation>
    <scope>NUCLEOTIDE SEQUENCE</scope>
    <source>
        <strain evidence="1">Niue_2</strain>
        <tissue evidence="1">Leaf</tissue>
    </source>
</reference>
<keyword evidence="2" id="KW-1185">Reference proteome</keyword>
<gene>
    <name evidence="1" type="ORF">Taro_014323</name>
</gene>
<sequence length="83" mass="9629">MPEGQDYEIWKVVSTGPYTLLEDEGKWTKDNINKCMINFRALNIMQCAIHSDEYSCVSICKSAKEMWDKLKLIYEGTSEVKET</sequence>
<dbReference type="EMBL" id="NMUH01000593">
    <property type="protein sequence ID" value="MQL81859.1"/>
    <property type="molecule type" value="Genomic_DNA"/>
</dbReference>
<proteinExistence type="predicted"/>
<protein>
    <submittedName>
        <fullName evidence="1">Uncharacterized protein</fullName>
    </submittedName>
</protein>
<dbReference type="OrthoDB" id="785014at2759"/>
<evidence type="ECO:0000313" key="2">
    <source>
        <dbReference type="Proteomes" id="UP000652761"/>
    </source>
</evidence>
<evidence type="ECO:0000313" key="1">
    <source>
        <dbReference type="EMBL" id="MQL81859.1"/>
    </source>
</evidence>
<dbReference type="AlphaFoldDB" id="A0A843UPT9"/>
<dbReference type="Pfam" id="PF14223">
    <property type="entry name" value="Retrotran_gag_2"/>
    <property type="match status" value="1"/>
</dbReference>
<name>A0A843UPT9_COLES</name>
<comment type="caution">
    <text evidence="1">The sequence shown here is derived from an EMBL/GenBank/DDBJ whole genome shotgun (WGS) entry which is preliminary data.</text>
</comment>
<dbReference type="Proteomes" id="UP000652761">
    <property type="component" value="Unassembled WGS sequence"/>
</dbReference>
<dbReference type="PANTHER" id="PTHR34676:SF17">
    <property type="entry name" value="OS06G0684500 PROTEIN"/>
    <property type="match status" value="1"/>
</dbReference>
<accession>A0A843UPT9</accession>
<organism evidence="1 2">
    <name type="scientific">Colocasia esculenta</name>
    <name type="common">Wild taro</name>
    <name type="synonym">Arum esculentum</name>
    <dbReference type="NCBI Taxonomy" id="4460"/>
    <lineage>
        <taxon>Eukaryota</taxon>
        <taxon>Viridiplantae</taxon>
        <taxon>Streptophyta</taxon>
        <taxon>Embryophyta</taxon>
        <taxon>Tracheophyta</taxon>
        <taxon>Spermatophyta</taxon>
        <taxon>Magnoliopsida</taxon>
        <taxon>Liliopsida</taxon>
        <taxon>Araceae</taxon>
        <taxon>Aroideae</taxon>
        <taxon>Colocasieae</taxon>
        <taxon>Colocasia</taxon>
    </lineage>
</organism>